<dbReference type="GO" id="GO:0000172">
    <property type="term" value="C:ribonuclease MRP complex"/>
    <property type="evidence" value="ECO:0007669"/>
    <property type="project" value="TreeGrafter"/>
</dbReference>
<dbReference type="PANTHER" id="PTHR15441:SF2">
    <property type="entry name" value="RIBONUCLEASE P_MRP PROTEIN SUBUNIT POP5"/>
    <property type="match status" value="1"/>
</dbReference>
<comment type="caution">
    <text evidence="1">The sequence shown here is derived from an EMBL/GenBank/DDBJ whole genome shotgun (WGS) entry which is preliminary data.</text>
</comment>
<keyword evidence="2" id="KW-1185">Reference proteome</keyword>
<sequence>MVRFKTRWLLVKIDVMEDPSLCRSRSSVPSSTASSKSRPRISRDANVFMDRPMLLPSKKEFVSRLRRTIVWSFGLSGEPINAQILVKFYDASNQLALIRCPRKYCDKVHAAVTLLLTPQQHQQFPTTLEEVATSTGGGSNSNNNNNCIVCSTQSIHGSARTAKIATIRMIRSIYQHKLKIAIQEEQQGKGSPEAMTKKLCQELQDLMGTIQSIN</sequence>
<proteinExistence type="predicted"/>
<dbReference type="GO" id="GO:0005730">
    <property type="term" value="C:nucleolus"/>
    <property type="evidence" value="ECO:0007669"/>
    <property type="project" value="TreeGrafter"/>
</dbReference>
<dbReference type="OrthoDB" id="24745at2759"/>
<evidence type="ECO:0000313" key="2">
    <source>
        <dbReference type="Proteomes" id="UP000693970"/>
    </source>
</evidence>
<dbReference type="GO" id="GO:0030681">
    <property type="term" value="C:multimeric ribonuclease P complex"/>
    <property type="evidence" value="ECO:0007669"/>
    <property type="project" value="TreeGrafter"/>
</dbReference>
<dbReference type="InterPro" id="IPR002759">
    <property type="entry name" value="Pop5/Rpp14/Rnp2-like"/>
</dbReference>
<gene>
    <name evidence="1" type="ORF">IV203_033803</name>
</gene>
<dbReference type="PANTHER" id="PTHR15441">
    <property type="entry name" value="RIBONUCLEASE P PROTEIN SUBUNIT P14"/>
    <property type="match status" value="1"/>
</dbReference>
<dbReference type="GO" id="GO:0033204">
    <property type="term" value="F:ribonuclease P RNA binding"/>
    <property type="evidence" value="ECO:0007669"/>
    <property type="project" value="TreeGrafter"/>
</dbReference>
<dbReference type="Proteomes" id="UP000693970">
    <property type="component" value="Unassembled WGS sequence"/>
</dbReference>
<dbReference type="Pfam" id="PF01900">
    <property type="entry name" value="RNase_P_Rpp14"/>
    <property type="match status" value="1"/>
</dbReference>
<reference evidence="1" key="1">
    <citation type="journal article" date="2021" name="Sci. Rep.">
        <title>Diploid genomic architecture of Nitzschia inconspicua, an elite biomass production diatom.</title>
        <authorList>
            <person name="Oliver A."/>
            <person name="Podell S."/>
            <person name="Pinowska A."/>
            <person name="Traller J.C."/>
            <person name="Smith S.R."/>
            <person name="McClure R."/>
            <person name="Beliaev A."/>
            <person name="Bohutskyi P."/>
            <person name="Hill E.A."/>
            <person name="Rabines A."/>
            <person name="Zheng H."/>
            <person name="Allen L.Z."/>
            <person name="Kuo A."/>
            <person name="Grigoriev I.V."/>
            <person name="Allen A.E."/>
            <person name="Hazlebeck D."/>
            <person name="Allen E.E."/>
        </authorList>
    </citation>
    <scope>NUCLEOTIDE SEQUENCE</scope>
    <source>
        <strain evidence="1">Hildebrandi</strain>
    </source>
</reference>
<dbReference type="EMBL" id="JAGRRH010000002">
    <property type="protein sequence ID" value="KAG7373079.1"/>
    <property type="molecule type" value="Genomic_DNA"/>
</dbReference>
<protein>
    <submittedName>
        <fullName evidence="1">Rpp14/Pop5 family protein</fullName>
    </submittedName>
</protein>
<evidence type="ECO:0000313" key="1">
    <source>
        <dbReference type="EMBL" id="KAG7373079.1"/>
    </source>
</evidence>
<dbReference type="AlphaFoldDB" id="A0A9K3Q9D8"/>
<name>A0A9K3Q9D8_9STRA</name>
<accession>A0A9K3Q9D8</accession>
<reference evidence="1" key="2">
    <citation type="submission" date="2021-04" db="EMBL/GenBank/DDBJ databases">
        <authorList>
            <person name="Podell S."/>
        </authorList>
    </citation>
    <scope>NUCLEOTIDE SEQUENCE</scope>
    <source>
        <strain evidence="1">Hildebrandi</strain>
    </source>
</reference>
<organism evidence="1 2">
    <name type="scientific">Nitzschia inconspicua</name>
    <dbReference type="NCBI Taxonomy" id="303405"/>
    <lineage>
        <taxon>Eukaryota</taxon>
        <taxon>Sar</taxon>
        <taxon>Stramenopiles</taxon>
        <taxon>Ochrophyta</taxon>
        <taxon>Bacillariophyta</taxon>
        <taxon>Bacillariophyceae</taxon>
        <taxon>Bacillariophycidae</taxon>
        <taxon>Bacillariales</taxon>
        <taxon>Bacillariaceae</taxon>
        <taxon>Nitzschia</taxon>
    </lineage>
</organism>
<dbReference type="GO" id="GO:0001682">
    <property type="term" value="P:tRNA 5'-leader removal"/>
    <property type="evidence" value="ECO:0007669"/>
    <property type="project" value="InterPro"/>
</dbReference>